<dbReference type="Proteomes" id="UP001202328">
    <property type="component" value="Unassembled WGS sequence"/>
</dbReference>
<name>A0AAD4XQH1_9MAGN</name>
<dbReference type="EMBL" id="JAJJMB010005585">
    <property type="protein sequence ID" value="KAI3938098.1"/>
    <property type="molecule type" value="Genomic_DNA"/>
</dbReference>
<feature type="non-terminal residue" evidence="2">
    <location>
        <position position="87"/>
    </location>
</feature>
<organism evidence="2 3">
    <name type="scientific">Papaver atlanticum</name>
    <dbReference type="NCBI Taxonomy" id="357466"/>
    <lineage>
        <taxon>Eukaryota</taxon>
        <taxon>Viridiplantae</taxon>
        <taxon>Streptophyta</taxon>
        <taxon>Embryophyta</taxon>
        <taxon>Tracheophyta</taxon>
        <taxon>Spermatophyta</taxon>
        <taxon>Magnoliopsida</taxon>
        <taxon>Ranunculales</taxon>
        <taxon>Papaveraceae</taxon>
        <taxon>Papaveroideae</taxon>
        <taxon>Papaver</taxon>
    </lineage>
</organism>
<dbReference type="AlphaFoldDB" id="A0AAD4XQH1"/>
<evidence type="ECO:0000256" key="1">
    <source>
        <dbReference type="SAM" id="SignalP"/>
    </source>
</evidence>
<protein>
    <recommendedName>
        <fullName evidence="4">Secreted protein</fullName>
    </recommendedName>
</protein>
<keyword evidence="1" id="KW-0732">Signal</keyword>
<accession>A0AAD4XQH1</accession>
<evidence type="ECO:0008006" key="4">
    <source>
        <dbReference type="Google" id="ProtNLM"/>
    </source>
</evidence>
<evidence type="ECO:0000313" key="2">
    <source>
        <dbReference type="EMBL" id="KAI3938098.1"/>
    </source>
</evidence>
<feature type="signal peptide" evidence="1">
    <location>
        <begin position="1"/>
        <end position="23"/>
    </location>
</feature>
<proteinExistence type="predicted"/>
<feature type="chain" id="PRO_5042285047" description="Secreted protein" evidence="1">
    <location>
        <begin position="24"/>
        <end position="87"/>
    </location>
</feature>
<reference evidence="2" key="1">
    <citation type="submission" date="2022-04" db="EMBL/GenBank/DDBJ databases">
        <title>A functionally conserved STORR gene fusion in Papaver species that diverged 16.8 million years ago.</title>
        <authorList>
            <person name="Catania T."/>
        </authorList>
    </citation>
    <scope>NUCLEOTIDE SEQUENCE</scope>
    <source>
        <strain evidence="2">S-188037</strain>
    </source>
</reference>
<feature type="non-terminal residue" evidence="2">
    <location>
        <position position="1"/>
    </location>
</feature>
<gene>
    <name evidence="2" type="ORF">MKW98_018654</name>
</gene>
<sequence>MHSSWTVSLVIGVNLLVWTDAHALLNFLKYVVYERISISERVAHYVVKHCGIGNQIFKDDYFYMLLRQFLPFTIDFTKVYFCIHIIL</sequence>
<keyword evidence="3" id="KW-1185">Reference proteome</keyword>
<comment type="caution">
    <text evidence="2">The sequence shown here is derived from an EMBL/GenBank/DDBJ whole genome shotgun (WGS) entry which is preliminary data.</text>
</comment>
<evidence type="ECO:0000313" key="3">
    <source>
        <dbReference type="Proteomes" id="UP001202328"/>
    </source>
</evidence>